<comment type="catalytic activity">
    <reaction evidence="8">
        <text>H2O(in) = H2O(out)</text>
        <dbReference type="Rhea" id="RHEA:29667"/>
        <dbReference type="ChEBI" id="CHEBI:15377"/>
    </reaction>
</comment>
<dbReference type="NCBIfam" id="TIGR00861">
    <property type="entry name" value="MIP"/>
    <property type="match status" value="1"/>
</dbReference>
<evidence type="ECO:0000256" key="7">
    <source>
        <dbReference type="ARBA" id="ARBA00023136"/>
    </source>
</evidence>
<organism evidence="12 13">
    <name type="scientific">Myriangium duriaei CBS 260.36</name>
    <dbReference type="NCBI Taxonomy" id="1168546"/>
    <lineage>
        <taxon>Eukaryota</taxon>
        <taxon>Fungi</taxon>
        <taxon>Dikarya</taxon>
        <taxon>Ascomycota</taxon>
        <taxon>Pezizomycotina</taxon>
        <taxon>Dothideomycetes</taxon>
        <taxon>Dothideomycetidae</taxon>
        <taxon>Myriangiales</taxon>
        <taxon>Myriangiaceae</taxon>
        <taxon>Myriangium</taxon>
    </lineage>
</organism>
<gene>
    <name evidence="12" type="ORF">K461DRAFT_229022</name>
</gene>
<keyword evidence="4 10" id="KW-0812">Transmembrane</keyword>
<keyword evidence="3 10" id="KW-0813">Transport</keyword>
<reference evidence="12" key="1">
    <citation type="journal article" date="2020" name="Stud. Mycol.">
        <title>101 Dothideomycetes genomes: a test case for predicting lifestyles and emergence of pathogens.</title>
        <authorList>
            <person name="Haridas S."/>
            <person name="Albert R."/>
            <person name="Binder M."/>
            <person name="Bloem J."/>
            <person name="Labutti K."/>
            <person name="Salamov A."/>
            <person name="Andreopoulos B."/>
            <person name="Baker S."/>
            <person name="Barry K."/>
            <person name="Bills G."/>
            <person name="Bluhm B."/>
            <person name="Cannon C."/>
            <person name="Castanera R."/>
            <person name="Culley D."/>
            <person name="Daum C."/>
            <person name="Ezra D."/>
            <person name="Gonzalez J."/>
            <person name="Henrissat B."/>
            <person name="Kuo A."/>
            <person name="Liang C."/>
            <person name="Lipzen A."/>
            <person name="Lutzoni F."/>
            <person name="Magnuson J."/>
            <person name="Mondo S."/>
            <person name="Nolan M."/>
            <person name="Ohm R."/>
            <person name="Pangilinan J."/>
            <person name="Park H.-J."/>
            <person name="Ramirez L."/>
            <person name="Alfaro M."/>
            <person name="Sun H."/>
            <person name="Tritt A."/>
            <person name="Yoshinaga Y."/>
            <person name="Zwiers L.-H."/>
            <person name="Turgeon B."/>
            <person name="Goodwin S."/>
            <person name="Spatafora J."/>
            <person name="Crous P."/>
            <person name="Grigoriev I."/>
        </authorList>
    </citation>
    <scope>NUCLEOTIDE SEQUENCE</scope>
    <source>
        <strain evidence="12">CBS 260.36</strain>
    </source>
</reference>
<feature type="transmembrane region" description="Helical" evidence="11">
    <location>
        <begin position="182"/>
        <end position="199"/>
    </location>
</feature>
<comment type="subcellular location">
    <subcellularLocation>
        <location evidence="1">Membrane</location>
        <topology evidence="1">Multi-pass membrane protein</topology>
    </subcellularLocation>
</comment>
<protein>
    <submittedName>
        <fullName evidence="12">Aquaporin</fullName>
    </submittedName>
</protein>
<evidence type="ECO:0000256" key="5">
    <source>
        <dbReference type="ARBA" id="ARBA00022737"/>
    </source>
</evidence>
<dbReference type="Proteomes" id="UP000799439">
    <property type="component" value="Unassembled WGS sequence"/>
</dbReference>
<keyword evidence="5" id="KW-0677">Repeat</keyword>
<feature type="transmembrane region" description="Helical" evidence="11">
    <location>
        <begin position="211"/>
        <end position="232"/>
    </location>
</feature>
<comment type="similarity">
    <text evidence="2 10">Belongs to the MIP/aquaporin (TC 1.A.8) family.</text>
</comment>
<keyword evidence="13" id="KW-1185">Reference proteome</keyword>
<dbReference type="OrthoDB" id="3222at2759"/>
<comment type="caution">
    <text evidence="12">The sequence shown here is derived from an EMBL/GenBank/DDBJ whole genome shotgun (WGS) entry which is preliminary data.</text>
</comment>
<dbReference type="AlphaFoldDB" id="A0A9P4MK37"/>
<keyword evidence="6 11" id="KW-1133">Transmembrane helix</keyword>
<dbReference type="GO" id="GO:0015254">
    <property type="term" value="F:glycerol channel activity"/>
    <property type="evidence" value="ECO:0007669"/>
    <property type="project" value="TreeGrafter"/>
</dbReference>
<dbReference type="InterPro" id="IPR050363">
    <property type="entry name" value="MIP/Aquaporin"/>
</dbReference>
<accession>A0A9P4MK37</accession>
<keyword evidence="7 11" id="KW-0472">Membrane</keyword>
<comment type="catalytic activity">
    <reaction evidence="9">
        <text>glycerol(in) = glycerol(out)</text>
        <dbReference type="Rhea" id="RHEA:29675"/>
        <dbReference type="ChEBI" id="CHEBI:17754"/>
    </reaction>
</comment>
<dbReference type="PANTHER" id="PTHR43829:SF9">
    <property type="entry name" value="AQUAPORIN-9"/>
    <property type="match status" value="1"/>
</dbReference>
<evidence type="ECO:0000256" key="4">
    <source>
        <dbReference type="ARBA" id="ARBA00022692"/>
    </source>
</evidence>
<dbReference type="Pfam" id="PF00230">
    <property type="entry name" value="MIP"/>
    <property type="match status" value="1"/>
</dbReference>
<dbReference type="Gene3D" id="1.20.1080.10">
    <property type="entry name" value="Glycerol uptake facilitator protein"/>
    <property type="match status" value="1"/>
</dbReference>
<feature type="transmembrane region" description="Helical" evidence="11">
    <location>
        <begin position="264"/>
        <end position="284"/>
    </location>
</feature>
<feature type="transmembrane region" description="Helical" evidence="11">
    <location>
        <begin position="122"/>
        <end position="142"/>
    </location>
</feature>
<sequence length="324" mass="35966">MRQRLGLHAKAPIHEDHDHVAHNDLLWSRIRITLKEPFAEFWGTFIMVFFGCGSVAQVLLSVGLTSAPGGNGYGAYNAISWGWALGVMLGIYVSGDAGGYLNPAITFGQCLYRGLPWKRFPIYTVAQWFGGFLASGLVYGYYYPSIDHLEGVGIRSVPPSKTATAGIFCTYPQSFMTTNTQFWSEVIETTVLMFCVLALQDMTNAGTAKHVMVLPIGLFFIIWGLGACFGFQTGYAMNLARDFGPRLMSYIVGYGPEVWTAGNYYFWIPIVAPFIGCAFGGFLYDVFIYTGESPINTPWMGMKRIGKPGRGRREIDEKFRPESV</sequence>
<dbReference type="GO" id="GO:0015250">
    <property type="term" value="F:water channel activity"/>
    <property type="evidence" value="ECO:0007669"/>
    <property type="project" value="TreeGrafter"/>
</dbReference>
<name>A0A9P4MK37_9PEZI</name>
<dbReference type="PANTHER" id="PTHR43829">
    <property type="entry name" value="AQUAPORIN OR AQUAGLYCEROPORIN RELATED"/>
    <property type="match status" value="1"/>
</dbReference>
<evidence type="ECO:0000256" key="2">
    <source>
        <dbReference type="ARBA" id="ARBA00006175"/>
    </source>
</evidence>
<evidence type="ECO:0000313" key="13">
    <source>
        <dbReference type="Proteomes" id="UP000799439"/>
    </source>
</evidence>
<dbReference type="InterPro" id="IPR023271">
    <property type="entry name" value="Aquaporin-like"/>
</dbReference>
<feature type="transmembrane region" description="Helical" evidence="11">
    <location>
        <begin position="80"/>
        <end position="101"/>
    </location>
</feature>
<evidence type="ECO:0000256" key="6">
    <source>
        <dbReference type="ARBA" id="ARBA00022989"/>
    </source>
</evidence>
<evidence type="ECO:0000256" key="3">
    <source>
        <dbReference type="ARBA" id="ARBA00022448"/>
    </source>
</evidence>
<evidence type="ECO:0000256" key="11">
    <source>
        <dbReference type="SAM" id="Phobius"/>
    </source>
</evidence>
<evidence type="ECO:0000313" key="12">
    <source>
        <dbReference type="EMBL" id="KAF2150401.1"/>
    </source>
</evidence>
<dbReference type="SUPFAM" id="SSF81338">
    <property type="entry name" value="Aquaporin-like"/>
    <property type="match status" value="1"/>
</dbReference>
<dbReference type="PRINTS" id="PR00783">
    <property type="entry name" value="MINTRINSICP"/>
</dbReference>
<dbReference type="InterPro" id="IPR000425">
    <property type="entry name" value="MIP"/>
</dbReference>
<evidence type="ECO:0000256" key="1">
    <source>
        <dbReference type="ARBA" id="ARBA00004141"/>
    </source>
</evidence>
<dbReference type="GO" id="GO:0005886">
    <property type="term" value="C:plasma membrane"/>
    <property type="evidence" value="ECO:0007669"/>
    <property type="project" value="TreeGrafter"/>
</dbReference>
<dbReference type="CDD" id="cd00333">
    <property type="entry name" value="MIP"/>
    <property type="match status" value="1"/>
</dbReference>
<dbReference type="FunFam" id="1.20.1080.10:FF:000027">
    <property type="entry name" value="MIP aquaporin"/>
    <property type="match status" value="1"/>
</dbReference>
<proteinExistence type="inferred from homology"/>
<dbReference type="EMBL" id="ML996089">
    <property type="protein sequence ID" value="KAF2150401.1"/>
    <property type="molecule type" value="Genomic_DNA"/>
</dbReference>
<evidence type="ECO:0000256" key="8">
    <source>
        <dbReference type="ARBA" id="ARBA00034651"/>
    </source>
</evidence>
<feature type="transmembrane region" description="Helical" evidence="11">
    <location>
        <begin position="38"/>
        <end position="60"/>
    </location>
</feature>
<evidence type="ECO:0000256" key="10">
    <source>
        <dbReference type="RuleBase" id="RU000477"/>
    </source>
</evidence>
<evidence type="ECO:0000256" key="9">
    <source>
        <dbReference type="ARBA" id="ARBA00049405"/>
    </source>
</evidence>